<dbReference type="Pfam" id="PF00378">
    <property type="entry name" value="ECH_1"/>
    <property type="match status" value="1"/>
</dbReference>
<proteinExistence type="inferred from homology"/>
<dbReference type="GO" id="GO:0004300">
    <property type="term" value="F:enoyl-CoA hydratase activity"/>
    <property type="evidence" value="ECO:0007669"/>
    <property type="project" value="UniProtKB-ARBA"/>
</dbReference>
<gene>
    <name evidence="11" type="ORF">XM53_13530</name>
</gene>
<dbReference type="GO" id="GO:0003857">
    <property type="term" value="F:(3S)-3-hydroxyacyl-CoA dehydrogenase (NAD+) activity"/>
    <property type="evidence" value="ECO:0007669"/>
    <property type="project" value="UniProtKB-EC"/>
</dbReference>
<evidence type="ECO:0000256" key="1">
    <source>
        <dbReference type="ARBA" id="ARBA00004275"/>
    </source>
</evidence>
<dbReference type="InterPro" id="IPR018376">
    <property type="entry name" value="Enoyl-CoA_hyd/isom_CS"/>
</dbReference>
<dbReference type="RefSeq" id="WP_057794196.1">
    <property type="nucleotide sequence ID" value="NZ_LAXJ01000014.1"/>
</dbReference>
<dbReference type="SUPFAM" id="SSF51735">
    <property type="entry name" value="NAD(P)-binding Rossmann-fold domains"/>
    <property type="match status" value="1"/>
</dbReference>
<evidence type="ECO:0000256" key="2">
    <source>
        <dbReference type="ARBA" id="ARBA00011245"/>
    </source>
</evidence>
<keyword evidence="7" id="KW-0511">Multifunctional enzyme</keyword>
<dbReference type="AlphaFoldDB" id="A0A0T5NSV0"/>
<evidence type="ECO:0000256" key="3">
    <source>
        <dbReference type="ARBA" id="ARBA00022963"/>
    </source>
</evidence>
<evidence type="ECO:0000256" key="6">
    <source>
        <dbReference type="ARBA" id="ARBA00023239"/>
    </source>
</evidence>
<dbReference type="STRING" id="1641875.XM53_13530"/>
<dbReference type="InterPro" id="IPR036291">
    <property type="entry name" value="NAD(P)-bd_dom_sf"/>
</dbReference>
<keyword evidence="3" id="KW-0443">Lipid metabolism</keyword>
<comment type="caution">
    <text evidence="11">The sequence shown here is derived from an EMBL/GenBank/DDBJ whole genome shotgun (WGS) entry which is preliminary data.</text>
</comment>
<dbReference type="SUPFAM" id="SSF48179">
    <property type="entry name" value="6-phosphogluconate dehydrogenase C-terminal domain-like"/>
    <property type="match status" value="2"/>
</dbReference>
<sequence>MSEVIYELADEVAVLRLSRGEANALSPAMRRDLAIALDRAAEDDGARAVVLTGAGDTFCSGVDLSEFDGPLAEPWIEALTRKIEDHPKPVVAALDGAALGAGFELALAAHARVARKTCRVALPEVSLGLMPSGGSTQRLPRLLGAQAALEFMLSGRPLDAGEPRLAKLFTALTEDAPLAAALATARRFAQAPGFARARDIDRGFSDPAAYRAAVTDVAARLRPGDSAEADILRCVEAAQLLPYDQGVQFEQAAFEACLARPGARAMRHLYAAERRSLAWPEAQEGRAREIGTVVLAGSDPVLAELAVHCLDRGQRVAVLSPGPAGAAVAARVRAVYEGAVARKRMAPEERDARLARLSHGSDPVVLMAADLVLDGGGGDPGGAAVRKGAVWCLVSGRDGAAARRAQLGASVEVLALRAYRPAYALPLVELAVPDGTAPEAVMTVMRYFAGSGRVVLRSADRPGMIGHRLMGAVQRAALALMRAGADAQAVEDAARRLGFARGPLELIETDGIGVTVARLRRVFGSVPELALLDARADAVAAGKTPGQGFYESQGQALAPDPGLAGWLETWRSDQSDLPEMPNMPLERALHAALVAEAARMLGDGTVARASDVDLCMVRGYGFDAARGGPLLWADIGPEVGGPLGLVRAMKALVPLGQGLWTPPATLEEMVKFGRRFFGGAVS</sequence>
<evidence type="ECO:0000256" key="7">
    <source>
        <dbReference type="ARBA" id="ARBA00023268"/>
    </source>
</evidence>
<accession>A0A0T5NSV0</accession>
<dbReference type="PATRIC" id="fig|1641875.4.peg.501"/>
<comment type="subcellular location">
    <subcellularLocation>
        <location evidence="1">Peroxisome</location>
    </subcellularLocation>
</comment>
<organism evidence="11 12">
    <name type="scientific">Roseovarius atlanticus</name>
    <dbReference type="NCBI Taxonomy" id="1641875"/>
    <lineage>
        <taxon>Bacteria</taxon>
        <taxon>Pseudomonadati</taxon>
        <taxon>Pseudomonadota</taxon>
        <taxon>Alphaproteobacteria</taxon>
        <taxon>Rhodobacterales</taxon>
        <taxon>Roseobacteraceae</taxon>
        <taxon>Roseovarius</taxon>
    </lineage>
</organism>
<dbReference type="Proteomes" id="UP000051295">
    <property type="component" value="Unassembled WGS sequence"/>
</dbReference>
<evidence type="ECO:0000313" key="11">
    <source>
        <dbReference type="EMBL" id="KRS11994.1"/>
    </source>
</evidence>
<dbReference type="OrthoDB" id="9771883at2"/>
<dbReference type="Gene3D" id="3.90.226.10">
    <property type="entry name" value="2-enoyl-CoA Hydratase, Chain A, domain 1"/>
    <property type="match status" value="1"/>
</dbReference>
<name>A0A0T5NSV0_9RHOB</name>
<keyword evidence="5" id="KW-0413">Isomerase</keyword>
<dbReference type="InterPro" id="IPR006108">
    <property type="entry name" value="3HC_DH_C"/>
</dbReference>
<dbReference type="InterPro" id="IPR029045">
    <property type="entry name" value="ClpP/crotonase-like_dom_sf"/>
</dbReference>
<comment type="subunit">
    <text evidence="2">Monomer.</text>
</comment>
<keyword evidence="12" id="KW-1185">Reference proteome</keyword>
<dbReference type="Gene3D" id="1.10.1040.50">
    <property type="match status" value="1"/>
</dbReference>
<evidence type="ECO:0000256" key="9">
    <source>
        <dbReference type="RuleBase" id="RU003707"/>
    </source>
</evidence>
<dbReference type="GO" id="GO:0016853">
    <property type="term" value="F:isomerase activity"/>
    <property type="evidence" value="ECO:0007669"/>
    <property type="project" value="UniProtKB-KW"/>
</dbReference>
<evidence type="ECO:0000256" key="8">
    <source>
        <dbReference type="ARBA" id="ARBA00049556"/>
    </source>
</evidence>
<comment type="catalytic activity">
    <reaction evidence="8">
        <text>a (3S)-3-hydroxyacyl-CoA + NAD(+) = a 3-oxoacyl-CoA + NADH + H(+)</text>
        <dbReference type="Rhea" id="RHEA:22432"/>
        <dbReference type="ChEBI" id="CHEBI:15378"/>
        <dbReference type="ChEBI" id="CHEBI:57318"/>
        <dbReference type="ChEBI" id="CHEBI:57540"/>
        <dbReference type="ChEBI" id="CHEBI:57945"/>
        <dbReference type="ChEBI" id="CHEBI:90726"/>
        <dbReference type="EC" id="1.1.1.35"/>
    </reaction>
</comment>
<comment type="similarity">
    <text evidence="9">Belongs to the enoyl-CoA hydratase/isomerase family.</text>
</comment>
<dbReference type="EMBL" id="LAXJ01000014">
    <property type="protein sequence ID" value="KRS11994.1"/>
    <property type="molecule type" value="Genomic_DNA"/>
</dbReference>
<feature type="domain" description="3-hydroxyacyl-CoA dehydrogenase C-terminal" evidence="10">
    <location>
        <begin position="463"/>
        <end position="551"/>
    </location>
</feature>
<dbReference type="PANTHER" id="PTHR23309">
    <property type="entry name" value="3-HYDROXYACYL-COA DEHYROGENASE"/>
    <property type="match status" value="1"/>
</dbReference>
<dbReference type="Pfam" id="PF00725">
    <property type="entry name" value="3HCDH"/>
    <property type="match status" value="1"/>
</dbReference>
<dbReference type="PANTHER" id="PTHR23309:SF49">
    <property type="entry name" value="PEROXISOMAL BIFUNCTIONAL ENZYME"/>
    <property type="match status" value="1"/>
</dbReference>
<dbReference type="GO" id="GO:0006635">
    <property type="term" value="P:fatty acid beta-oxidation"/>
    <property type="evidence" value="ECO:0007669"/>
    <property type="project" value="TreeGrafter"/>
</dbReference>
<keyword evidence="4" id="KW-0576">Peroxisome</keyword>
<evidence type="ECO:0000256" key="5">
    <source>
        <dbReference type="ARBA" id="ARBA00023235"/>
    </source>
</evidence>
<keyword evidence="3" id="KW-0442">Lipid degradation</keyword>
<keyword evidence="6" id="KW-0456">Lyase</keyword>
<evidence type="ECO:0000313" key="12">
    <source>
        <dbReference type="Proteomes" id="UP000051295"/>
    </source>
</evidence>
<dbReference type="SUPFAM" id="SSF52096">
    <property type="entry name" value="ClpP/crotonase"/>
    <property type="match status" value="1"/>
</dbReference>
<dbReference type="InterPro" id="IPR008927">
    <property type="entry name" value="6-PGluconate_DH-like_C_sf"/>
</dbReference>
<protein>
    <recommendedName>
        <fullName evidence="10">3-hydroxyacyl-CoA dehydrogenase C-terminal domain-containing protein</fullName>
    </recommendedName>
</protein>
<evidence type="ECO:0000256" key="4">
    <source>
        <dbReference type="ARBA" id="ARBA00023140"/>
    </source>
</evidence>
<dbReference type="InterPro" id="IPR001753">
    <property type="entry name" value="Enoyl-CoA_hydra/iso"/>
</dbReference>
<evidence type="ECO:0000259" key="10">
    <source>
        <dbReference type="Pfam" id="PF00725"/>
    </source>
</evidence>
<dbReference type="CDD" id="cd06558">
    <property type="entry name" value="crotonase-like"/>
    <property type="match status" value="1"/>
</dbReference>
<dbReference type="PROSITE" id="PS00166">
    <property type="entry name" value="ENOYL_COA_HYDRATASE"/>
    <property type="match status" value="1"/>
</dbReference>
<reference evidence="11 12" key="1">
    <citation type="submission" date="2015-04" db="EMBL/GenBank/DDBJ databases">
        <title>The draft genome sequence of Roseovarius sp.R12b.</title>
        <authorList>
            <person name="Li G."/>
            <person name="Lai Q."/>
            <person name="Shao Z."/>
            <person name="Yan P."/>
        </authorList>
    </citation>
    <scope>NUCLEOTIDE SEQUENCE [LARGE SCALE GENOMIC DNA]</scope>
    <source>
        <strain evidence="11 12">R12B</strain>
    </source>
</reference>